<dbReference type="Pfam" id="PF09832">
    <property type="entry name" value="DUF2059"/>
    <property type="match status" value="1"/>
</dbReference>
<dbReference type="EMBL" id="FNXF01000004">
    <property type="protein sequence ID" value="SEH79328.1"/>
    <property type="molecule type" value="Genomic_DNA"/>
</dbReference>
<feature type="domain" description="DUF2059" evidence="1">
    <location>
        <begin position="86"/>
        <end position="143"/>
    </location>
</feature>
<evidence type="ECO:0000313" key="3">
    <source>
        <dbReference type="Proteomes" id="UP000199371"/>
    </source>
</evidence>
<reference evidence="3" key="1">
    <citation type="submission" date="2016-10" db="EMBL/GenBank/DDBJ databases">
        <authorList>
            <person name="Varghese N."/>
            <person name="Submissions S."/>
        </authorList>
    </citation>
    <scope>NUCLEOTIDE SEQUENCE [LARGE SCALE GENOMIC DNA]</scope>
    <source>
        <strain evidence="3">DSM 17616</strain>
    </source>
</reference>
<dbReference type="OrthoDB" id="191313at2"/>
<protein>
    <recommendedName>
        <fullName evidence="1">DUF2059 domain-containing protein</fullName>
    </recommendedName>
</protein>
<gene>
    <name evidence="2" type="ORF">SAMN05660691_01462</name>
</gene>
<evidence type="ECO:0000313" key="2">
    <source>
        <dbReference type="EMBL" id="SEH79328.1"/>
    </source>
</evidence>
<dbReference type="AlphaFoldDB" id="A0A1H6KTY1"/>
<evidence type="ECO:0000259" key="1">
    <source>
        <dbReference type="Pfam" id="PF09832"/>
    </source>
</evidence>
<dbReference type="STRING" id="173990.SAMN05660691_01462"/>
<proteinExistence type="predicted"/>
<name>A0A1H6KTY1_9GAMM</name>
<sequence>MRYFVLVILTVFSINVQADRNAKQEQLEEFVQIMNMDSVVDTMYSQMEVVMQNMSTQMGVQPSEQPIYDEYFSKMTNIMRETMSWEQMKPMVIDIYDRNFTEKEVSDMLKFYRTDTGKAIIKKLPVVTQESMQMSQAMMQQTISEIQVMAKQLAADLKKAREKSE</sequence>
<dbReference type="InterPro" id="IPR018637">
    <property type="entry name" value="DUF2059"/>
</dbReference>
<dbReference type="Proteomes" id="UP000199371">
    <property type="component" value="Unassembled WGS sequence"/>
</dbReference>
<dbReference type="RefSeq" id="WP_092791803.1">
    <property type="nucleotide sequence ID" value="NZ_DASWWU010000011.1"/>
</dbReference>
<organism evidence="2 3">
    <name type="scientific">Rheinheimera pacifica</name>
    <dbReference type="NCBI Taxonomy" id="173990"/>
    <lineage>
        <taxon>Bacteria</taxon>
        <taxon>Pseudomonadati</taxon>
        <taxon>Pseudomonadota</taxon>
        <taxon>Gammaproteobacteria</taxon>
        <taxon>Chromatiales</taxon>
        <taxon>Chromatiaceae</taxon>
        <taxon>Rheinheimera</taxon>
    </lineage>
</organism>
<accession>A0A1H6KTY1</accession>
<keyword evidence="3" id="KW-1185">Reference proteome</keyword>